<evidence type="ECO:0000313" key="1">
    <source>
        <dbReference type="EMBL" id="PLZ97548.1"/>
    </source>
</evidence>
<accession>A0A2N6KES9</accession>
<dbReference type="AlphaFoldDB" id="A0A2N6KES9"/>
<name>A0A2N6KES9_9CYAN</name>
<gene>
    <name evidence="1" type="ORF">CEN50_14625</name>
</gene>
<reference evidence="1 2" key="1">
    <citation type="submission" date="2017-07" db="EMBL/GenBank/DDBJ databases">
        <title>Genomes of Fischerella (Mastigocladus) sp. strains.</title>
        <authorList>
            <person name="Miller S.R."/>
        </authorList>
    </citation>
    <scope>NUCLEOTIDE SEQUENCE [LARGE SCALE GENOMIC DNA]</scope>
    <source>
        <strain evidence="1 2">CCMEE 5268</strain>
    </source>
</reference>
<comment type="caution">
    <text evidence="1">The sequence shown here is derived from an EMBL/GenBank/DDBJ whole genome shotgun (WGS) entry which is preliminary data.</text>
</comment>
<dbReference type="Proteomes" id="UP000235025">
    <property type="component" value="Unassembled WGS sequence"/>
</dbReference>
<organism evidence="1 2">
    <name type="scientific">Fischerella thermalis CCMEE 5268</name>
    <dbReference type="NCBI Taxonomy" id="2019662"/>
    <lineage>
        <taxon>Bacteria</taxon>
        <taxon>Bacillati</taxon>
        <taxon>Cyanobacteriota</taxon>
        <taxon>Cyanophyceae</taxon>
        <taxon>Nostocales</taxon>
        <taxon>Hapalosiphonaceae</taxon>
        <taxon>Fischerella</taxon>
    </lineage>
</organism>
<protein>
    <submittedName>
        <fullName evidence="1">Uncharacterized protein</fullName>
    </submittedName>
</protein>
<dbReference type="EMBL" id="NMQA01000169">
    <property type="protein sequence ID" value="PLZ97548.1"/>
    <property type="molecule type" value="Genomic_DNA"/>
</dbReference>
<sequence length="63" mass="7667">MLFSRLLCLKVYQSKVIKITLVFKWEFSENVKTAIIMAKNDLLHKYLYKERQKYVDSQWLPQV</sequence>
<proteinExistence type="predicted"/>
<evidence type="ECO:0000313" key="2">
    <source>
        <dbReference type="Proteomes" id="UP000235025"/>
    </source>
</evidence>